<proteinExistence type="inferred from homology"/>
<dbReference type="Proteomes" id="UP001149074">
    <property type="component" value="Unassembled WGS sequence"/>
</dbReference>
<dbReference type="RefSeq" id="XP_056480031.1">
    <property type="nucleotide sequence ID" value="XM_056612807.1"/>
</dbReference>
<dbReference type="Pfam" id="PF01370">
    <property type="entry name" value="Epimerase"/>
    <property type="match status" value="1"/>
</dbReference>
<feature type="domain" description="NAD-dependent epimerase/dehydratase" evidence="3">
    <location>
        <begin position="15"/>
        <end position="268"/>
    </location>
</feature>
<organism evidence="4 5">
    <name type="scientific">Penicillium argentinense</name>
    <dbReference type="NCBI Taxonomy" id="1131581"/>
    <lineage>
        <taxon>Eukaryota</taxon>
        <taxon>Fungi</taxon>
        <taxon>Dikarya</taxon>
        <taxon>Ascomycota</taxon>
        <taxon>Pezizomycotina</taxon>
        <taxon>Eurotiomycetes</taxon>
        <taxon>Eurotiomycetidae</taxon>
        <taxon>Eurotiales</taxon>
        <taxon>Aspergillaceae</taxon>
        <taxon>Penicillium</taxon>
    </lineage>
</organism>
<reference evidence="4" key="2">
    <citation type="journal article" date="2023" name="IMA Fungus">
        <title>Comparative genomic study of the Penicillium genus elucidates a diverse pangenome and 15 lateral gene transfer events.</title>
        <authorList>
            <person name="Petersen C."/>
            <person name="Sorensen T."/>
            <person name="Nielsen M.R."/>
            <person name="Sondergaard T.E."/>
            <person name="Sorensen J.L."/>
            <person name="Fitzpatrick D.A."/>
            <person name="Frisvad J.C."/>
            <person name="Nielsen K.L."/>
        </authorList>
    </citation>
    <scope>NUCLEOTIDE SEQUENCE</scope>
    <source>
        <strain evidence="4">IBT 30761</strain>
    </source>
</reference>
<dbReference type="GeneID" id="81351786"/>
<keyword evidence="5" id="KW-1185">Reference proteome</keyword>
<dbReference type="CDD" id="cd05227">
    <property type="entry name" value="AR_SDR_e"/>
    <property type="match status" value="1"/>
</dbReference>
<dbReference type="PANTHER" id="PTHR10366:SF564">
    <property type="entry name" value="STEROL-4-ALPHA-CARBOXYLATE 3-DEHYDROGENASE, DECARBOXYLATING"/>
    <property type="match status" value="1"/>
</dbReference>
<evidence type="ECO:0000259" key="3">
    <source>
        <dbReference type="Pfam" id="PF01370"/>
    </source>
</evidence>
<evidence type="ECO:0000256" key="2">
    <source>
        <dbReference type="ARBA" id="ARBA00023445"/>
    </source>
</evidence>
<dbReference type="InterPro" id="IPR001509">
    <property type="entry name" value="Epimerase_deHydtase"/>
</dbReference>
<protein>
    <recommendedName>
        <fullName evidence="3">NAD-dependent epimerase/dehydratase domain-containing protein</fullName>
    </recommendedName>
</protein>
<comment type="caution">
    <text evidence="4">The sequence shown here is derived from an EMBL/GenBank/DDBJ whole genome shotgun (WGS) entry which is preliminary data.</text>
</comment>
<dbReference type="EMBL" id="JAPQKI010000001">
    <property type="protein sequence ID" value="KAJ5112258.1"/>
    <property type="molecule type" value="Genomic_DNA"/>
</dbReference>
<dbReference type="OrthoDB" id="2735536at2759"/>
<dbReference type="GO" id="GO:0016616">
    <property type="term" value="F:oxidoreductase activity, acting on the CH-OH group of donors, NAD or NADP as acceptor"/>
    <property type="evidence" value="ECO:0007669"/>
    <property type="project" value="TreeGrafter"/>
</dbReference>
<reference evidence="4" key="1">
    <citation type="submission" date="2022-11" db="EMBL/GenBank/DDBJ databases">
        <authorList>
            <person name="Petersen C."/>
        </authorList>
    </citation>
    <scope>NUCLEOTIDE SEQUENCE</scope>
    <source>
        <strain evidence="4">IBT 30761</strain>
    </source>
</reference>
<dbReference type="InterPro" id="IPR036291">
    <property type="entry name" value="NAD(P)-bd_dom_sf"/>
</dbReference>
<gene>
    <name evidence="4" type="ORF">N7532_000303</name>
</gene>
<sequence>MAALANRTASNGKTILVTGSTGFIGSHITAAFLESGYLVRAAVRSQTAASQVFSTHSKYIDRLSLCIVPDITLHGAFDSAVSDVYGIVHSASPFHFNAERLSEIVDPAISGTTSLLESAYRYSPGVRRVVNTSSLAAILDLSKGIRPGYTYTEADWNPVTADSLSTADPLTLYLASKALAEQAAWKFMEDEKPGFTLTTICPALTYGPIIHHVESLSGLNTSIADFYRLMDGTCAAVPEGSPISCVFSDVRDVAKAHLLAFESPDAAGQRYLAVNGSYAYQQIVDILRSEVMQAREKTAVGQPGLAGPETYRVSNSKSRSELGLTYRTLAETVVETAYDLLRIEEILVGNNVHG</sequence>
<dbReference type="Gene3D" id="3.40.50.720">
    <property type="entry name" value="NAD(P)-binding Rossmann-like Domain"/>
    <property type="match status" value="1"/>
</dbReference>
<evidence type="ECO:0000313" key="4">
    <source>
        <dbReference type="EMBL" id="KAJ5112258.1"/>
    </source>
</evidence>
<evidence type="ECO:0000313" key="5">
    <source>
        <dbReference type="Proteomes" id="UP001149074"/>
    </source>
</evidence>
<dbReference type="InterPro" id="IPR050425">
    <property type="entry name" value="NAD(P)_dehydrat-like"/>
</dbReference>
<comment type="similarity">
    <text evidence="2">Belongs to the NAD(P)-dependent epimerase/dehydratase family. Dihydroflavonol-4-reductase subfamily.</text>
</comment>
<dbReference type="AlphaFoldDB" id="A0A9W9KNQ8"/>
<keyword evidence="1" id="KW-0560">Oxidoreductase</keyword>
<accession>A0A9W9KNQ8</accession>
<dbReference type="PANTHER" id="PTHR10366">
    <property type="entry name" value="NAD DEPENDENT EPIMERASE/DEHYDRATASE"/>
    <property type="match status" value="1"/>
</dbReference>
<dbReference type="SUPFAM" id="SSF51735">
    <property type="entry name" value="NAD(P)-binding Rossmann-fold domains"/>
    <property type="match status" value="1"/>
</dbReference>
<evidence type="ECO:0000256" key="1">
    <source>
        <dbReference type="ARBA" id="ARBA00023002"/>
    </source>
</evidence>
<name>A0A9W9KNQ8_9EURO</name>